<feature type="region of interest" description="Disordered" evidence="1">
    <location>
        <begin position="47"/>
        <end position="76"/>
    </location>
</feature>
<sequence>MRAVLVCVRVVADSKTSRNRELKAVGITERWECEWIFGKRQWLSWGGGPGLGTTERRGDDKAVISTSPGQGIVSSS</sequence>
<gene>
    <name evidence="2" type="ORF">BRADI_2g54957v3</name>
</gene>
<reference evidence="3" key="3">
    <citation type="submission" date="2018-08" db="UniProtKB">
        <authorList>
            <consortium name="EnsemblPlants"/>
        </authorList>
    </citation>
    <scope>IDENTIFICATION</scope>
    <source>
        <strain evidence="3">cv. Bd21</strain>
    </source>
</reference>
<reference evidence="2" key="2">
    <citation type="submission" date="2017-06" db="EMBL/GenBank/DDBJ databases">
        <title>WGS assembly of Brachypodium distachyon.</title>
        <authorList>
            <consortium name="The International Brachypodium Initiative"/>
            <person name="Lucas S."/>
            <person name="Harmon-Smith M."/>
            <person name="Lail K."/>
            <person name="Tice H."/>
            <person name="Grimwood J."/>
            <person name="Bruce D."/>
            <person name="Barry K."/>
            <person name="Shu S."/>
            <person name="Lindquist E."/>
            <person name="Wang M."/>
            <person name="Pitluck S."/>
            <person name="Vogel J.P."/>
            <person name="Garvin D.F."/>
            <person name="Mockler T.C."/>
            <person name="Schmutz J."/>
            <person name="Rokhsar D."/>
            <person name="Bevan M.W."/>
        </authorList>
    </citation>
    <scope>NUCLEOTIDE SEQUENCE</scope>
    <source>
        <strain evidence="2">Bd21</strain>
    </source>
</reference>
<proteinExistence type="predicted"/>
<evidence type="ECO:0000313" key="2">
    <source>
        <dbReference type="EMBL" id="PNT73197.1"/>
    </source>
</evidence>
<reference evidence="2 3" key="1">
    <citation type="journal article" date="2010" name="Nature">
        <title>Genome sequencing and analysis of the model grass Brachypodium distachyon.</title>
        <authorList>
            <consortium name="International Brachypodium Initiative"/>
        </authorList>
    </citation>
    <scope>NUCLEOTIDE SEQUENCE [LARGE SCALE GENOMIC DNA]</scope>
    <source>
        <strain evidence="2 3">Bd21</strain>
    </source>
</reference>
<name>A0A2K2DG08_BRADI</name>
<evidence type="ECO:0000313" key="3">
    <source>
        <dbReference type="EnsemblPlants" id="PNT73197"/>
    </source>
</evidence>
<dbReference type="EnsemblPlants" id="PNT73197">
    <property type="protein sequence ID" value="PNT73197"/>
    <property type="gene ID" value="BRADI_2g54957v3"/>
</dbReference>
<keyword evidence="4" id="KW-1185">Reference proteome</keyword>
<accession>A0A2K2DG08</accession>
<dbReference type="InParanoid" id="A0A2K2DG08"/>
<dbReference type="Gramene" id="PNT73197">
    <property type="protein sequence ID" value="PNT73197"/>
    <property type="gene ID" value="BRADI_2g54957v3"/>
</dbReference>
<dbReference type="EMBL" id="CM000881">
    <property type="protein sequence ID" value="PNT73197.1"/>
    <property type="molecule type" value="Genomic_DNA"/>
</dbReference>
<evidence type="ECO:0000256" key="1">
    <source>
        <dbReference type="SAM" id="MobiDB-lite"/>
    </source>
</evidence>
<feature type="compositionally biased region" description="Polar residues" evidence="1">
    <location>
        <begin position="64"/>
        <end position="76"/>
    </location>
</feature>
<protein>
    <submittedName>
        <fullName evidence="2 3">Uncharacterized protein</fullName>
    </submittedName>
</protein>
<dbReference type="Proteomes" id="UP000008810">
    <property type="component" value="Chromosome 2"/>
</dbReference>
<organism evidence="2">
    <name type="scientific">Brachypodium distachyon</name>
    <name type="common">Purple false brome</name>
    <name type="synonym">Trachynia distachya</name>
    <dbReference type="NCBI Taxonomy" id="15368"/>
    <lineage>
        <taxon>Eukaryota</taxon>
        <taxon>Viridiplantae</taxon>
        <taxon>Streptophyta</taxon>
        <taxon>Embryophyta</taxon>
        <taxon>Tracheophyta</taxon>
        <taxon>Spermatophyta</taxon>
        <taxon>Magnoliopsida</taxon>
        <taxon>Liliopsida</taxon>
        <taxon>Poales</taxon>
        <taxon>Poaceae</taxon>
        <taxon>BOP clade</taxon>
        <taxon>Pooideae</taxon>
        <taxon>Stipodae</taxon>
        <taxon>Brachypodieae</taxon>
        <taxon>Brachypodium</taxon>
    </lineage>
</organism>
<dbReference type="AlphaFoldDB" id="A0A2K2DG08"/>
<evidence type="ECO:0000313" key="4">
    <source>
        <dbReference type="Proteomes" id="UP000008810"/>
    </source>
</evidence>